<dbReference type="AlphaFoldDB" id="A0A0W8F039"/>
<evidence type="ECO:0000313" key="1">
    <source>
        <dbReference type="EMBL" id="KUG14207.1"/>
    </source>
</evidence>
<protein>
    <submittedName>
        <fullName evidence="1">Uncharacterized protein</fullName>
    </submittedName>
</protein>
<gene>
    <name evidence="1" type="ORF">ASZ90_016154</name>
</gene>
<sequence>MTTTYAISEPLRGLLHHAQGILGTDIVLKRQRNVPLTGLLLDTYLAGNERNIIFFPEDALGTLKDFIIAKETIRLLLMGAACGSERGKVLSYDVASAKRGMEQIYRDSLKDEQTRTIPLAEKKEIIPGIFFLFHERLIELPRLITAQVLVSRLCPALRNPQTYSLVRESMVDMHSLDPMRERIPLRYFVLHQGMYYARDMFLSLKLSAYDLHPEINIPELQAFRGLDVRQMMDHRWSQSPWVHTKIAGDAMANLMGIALSVDIDRKPDSGYYLELADCVNTAVHRWMTMMSMQDWYFWDTTDSYQDSVARREEIMKQAIDDICPTDGIR</sequence>
<comment type="caution">
    <text evidence="1">The sequence shown here is derived from an EMBL/GenBank/DDBJ whole genome shotgun (WGS) entry which is preliminary data.</text>
</comment>
<name>A0A0W8F039_9ZZZZ</name>
<accession>A0A0W8F039</accession>
<organism evidence="1">
    <name type="scientific">hydrocarbon metagenome</name>
    <dbReference type="NCBI Taxonomy" id="938273"/>
    <lineage>
        <taxon>unclassified sequences</taxon>
        <taxon>metagenomes</taxon>
        <taxon>ecological metagenomes</taxon>
    </lineage>
</organism>
<dbReference type="EMBL" id="LNQE01001688">
    <property type="protein sequence ID" value="KUG14207.1"/>
    <property type="molecule type" value="Genomic_DNA"/>
</dbReference>
<reference evidence="1" key="1">
    <citation type="journal article" date="2015" name="Proc. Natl. Acad. Sci. U.S.A.">
        <title>Networks of energetic and metabolic interactions define dynamics in microbial communities.</title>
        <authorList>
            <person name="Embree M."/>
            <person name="Liu J.K."/>
            <person name="Al-Bassam M.M."/>
            <person name="Zengler K."/>
        </authorList>
    </citation>
    <scope>NUCLEOTIDE SEQUENCE</scope>
</reference>
<proteinExistence type="predicted"/>